<dbReference type="RefSeq" id="WP_140230674.1">
    <property type="nucleotide sequence ID" value="NZ_CAJPTF010000093.1"/>
</dbReference>
<proteinExistence type="predicted"/>
<organism evidence="2 3">
    <name type="scientific">Tannerella forsythia</name>
    <name type="common">Bacteroides forsythus</name>
    <dbReference type="NCBI Taxonomy" id="28112"/>
    <lineage>
        <taxon>Bacteria</taxon>
        <taxon>Pseudomonadati</taxon>
        <taxon>Bacteroidota</taxon>
        <taxon>Bacteroidia</taxon>
        <taxon>Bacteroidales</taxon>
        <taxon>Tannerellaceae</taxon>
        <taxon>Tannerella</taxon>
    </lineage>
</organism>
<keyword evidence="1" id="KW-0732">Signal</keyword>
<name>A0A1D3UV28_TANFO</name>
<feature type="chain" id="PRO_5008922746" description="Lipoprotein" evidence="1">
    <location>
        <begin position="23"/>
        <end position="203"/>
    </location>
</feature>
<dbReference type="PROSITE" id="PS51257">
    <property type="entry name" value="PROKAR_LIPOPROTEIN"/>
    <property type="match status" value="1"/>
</dbReference>
<feature type="signal peptide" evidence="1">
    <location>
        <begin position="1"/>
        <end position="22"/>
    </location>
</feature>
<evidence type="ECO:0008006" key="4">
    <source>
        <dbReference type="Google" id="ProtNLM"/>
    </source>
</evidence>
<protein>
    <recommendedName>
        <fullName evidence="4">Lipoprotein</fullName>
    </recommendedName>
</protein>
<reference evidence="2 3" key="1">
    <citation type="submission" date="2016-09" db="EMBL/GenBank/DDBJ databases">
        <authorList>
            <person name="Capua I."/>
            <person name="De Benedictis P."/>
            <person name="Joannis T."/>
            <person name="Lombin L.H."/>
            <person name="Cattoli G."/>
        </authorList>
    </citation>
    <scope>NUCLEOTIDE SEQUENCE [LARGE SCALE GENOMIC DNA]</scope>
    <source>
        <strain evidence="2 3">UB20</strain>
    </source>
</reference>
<evidence type="ECO:0000313" key="2">
    <source>
        <dbReference type="EMBL" id="SCQ23868.1"/>
    </source>
</evidence>
<dbReference type="EMBL" id="FMMM01000078">
    <property type="protein sequence ID" value="SCQ23868.1"/>
    <property type="molecule type" value="Genomic_DNA"/>
</dbReference>
<dbReference type="AlphaFoldDB" id="A0A1D3UV28"/>
<gene>
    <name evidence="2" type="ORF">TFUB20_02181</name>
</gene>
<sequence precursor="true">MKTKKKVLFVSLLSLWITAGMTGCNKDDDPIWEISPDGKQAVIEQKRNGIVFKFCLLNEQGKPATVFKEGENFNFSFRIKNETGKNLYYNAYPCAYSDSFFSVSDSSGKTVGKSYEALPQTDIGIAAYPFNNNDSYTFKVAWLHPEKSIVQGGDFRYKSLKRKPLKTGSYYTSFSHKFKLFPVSGDKHIETENIHFKINFKIQ</sequence>
<evidence type="ECO:0000313" key="3">
    <source>
        <dbReference type="Proteomes" id="UP000182057"/>
    </source>
</evidence>
<dbReference type="Proteomes" id="UP000182057">
    <property type="component" value="Unassembled WGS sequence"/>
</dbReference>
<evidence type="ECO:0000256" key="1">
    <source>
        <dbReference type="SAM" id="SignalP"/>
    </source>
</evidence>
<accession>A0A1D3UV28</accession>
<dbReference type="OrthoDB" id="1096214at2"/>